<evidence type="ECO:0000313" key="1">
    <source>
        <dbReference type="EMBL" id="JAD46521.1"/>
    </source>
</evidence>
<proteinExistence type="predicted"/>
<reference evidence="1" key="2">
    <citation type="journal article" date="2015" name="Data Brief">
        <title>Shoot transcriptome of the giant reed, Arundo donax.</title>
        <authorList>
            <person name="Barrero R.A."/>
            <person name="Guerrero F.D."/>
            <person name="Moolhuijzen P."/>
            <person name="Goolsby J.A."/>
            <person name="Tidwell J."/>
            <person name="Bellgard S.E."/>
            <person name="Bellgard M.I."/>
        </authorList>
    </citation>
    <scope>NUCLEOTIDE SEQUENCE</scope>
    <source>
        <tissue evidence="1">Shoot tissue taken approximately 20 cm above the soil surface</tissue>
    </source>
</reference>
<protein>
    <submittedName>
        <fullName evidence="1">Uncharacterized protein</fullName>
    </submittedName>
</protein>
<dbReference type="AlphaFoldDB" id="A0A0A9A606"/>
<dbReference type="EMBL" id="GBRH01251374">
    <property type="protein sequence ID" value="JAD46521.1"/>
    <property type="molecule type" value="Transcribed_RNA"/>
</dbReference>
<accession>A0A0A9A606</accession>
<sequence>MAAWSRNRHSLLWGSFCFPLTSVPAAAASSTS</sequence>
<reference evidence="1" key="1">
    <citation type="submission" date="2014-09" db="EMBL/GenBank/DDBJ databases">
        <authorList>
            <person name="Magalhaes I.L.F."/>
            <person name="Oliveira U."/>
            <person name="Santos F.R."/>
            <person name="Vidigal T.H.D.A."/>
            <person name="Brescovit A.D."/>
            <person name="Santos A.J."/>
        </authorList>
    </citation>
    <scope>NUCLEOTIDE SEQUENCE</scope>
    <source>
        <tissue evidence="1">Shoot tissue taken approximately 20 cm above the soil surface</tissue>
    </source>
</reference>
<organism evidence="1">
    <name type="scientific">Arundo donax</name>
    <name type="common">Giant reed</name>
    <name type="synonym">Donax arundinaceus</name>
    <dbReference type="NCBI Taxonomy" id="35708"/>
    <lineage>
        <taxon>Eukaryota</taxon>
        <taxon>Viridiplantae</taxon>
        <taxon>Streptophyta</taxon>
        <taxon>Embryophyta</taxon>
        <taxon>Tracheophyta</taxon>
        <taxon>Spermatophyta</taxon>
        <taxon>Magnoliopsida</taxon>
        <taxon>Liliopsida</taxon>
        <taxon>Poales</taxon>
        <taxon>Poaceae</taxon>
        <taxon>PACMAD clade</taxon>
        <taxon>Arundinoideae</taxon>
        <taxon>Arundineae</taxon>
        <taxon>Arundo</taxon>
    </lineage>
</organism>
<name>A0A0A9A606_ARUDO</name>